<evidence type="ECO:0000256" key="4">
    <source>
        <dbReference type="ARBA" id="ARBA00023242"/>
    </source>
</evidence>
<dbReference type="InterPro" id="IPR036570">
    <property type="entry name" value="HORMA_dom_sf"/>
</dbReference>
<name>A0A453M8V5_AEGTS</name>
<dbReference type="GO" id="GO:0051321">
    <property type="term" value="P:meiotic cell cycle"/>
    <property type="evidence" value="ECO:0007669"/>
    <property type="project" value="UniProtKB-KW"/>
</dbReference>
<dbReference type="Proteomes" id="UP000015105">
    <property type="component" value="Chromosome 5D"/>
</dbReference>
<evidence type="ECO:0000313" key="8">
    <source>
        <dbReference type="Proteomes" id="UP000015105"/>
    </source>
</evidence>
<evidence type="ECO:0000256" key="1">
    <source>
        <dbReference type="ARBA" id="ARBA00004123"/>
    </source>
</evidence>
<sequence>HRQRRITLPSGILLADAIPLGEHEKQTRSLLRIAVYNISYIRSLFPEKYFSDKSALAVEMKLKNLMHMDADPKRLIHWMKKVSLSYPTQMGRKLQ</sequence>
<comment type="subcellular location">
    <subcellularLocation>
        <location evidence="2">Chromosome</location>
    </subcellularLocation>
    <subcellularLocation>
        <location evidence="1">Nucleus</location>
    </subcellularLocation>
</comment>
<keyword evidence="4" id="KW-0539">Nucleus</keyword>
<evidence type="ECO:0000256" key="2">
    <source>
        <dbReference type="ARBA" id="ARBA00004286"/>
    </source>
</evidence>
<dbReference type="Gramene" id="AET5Gv21097300.1">
    <property type="protein sequence ID" value="AET5Gv21097300.1"/>
    <property type="gene ID" value="AET5Gv21097300"/>
</dbReference>
<keyword evidence="5" id="KW-0469">Meiosis</keyword>
<reference evidence="8" key="1">
    <citation type="journal article" date="2014" name="Science">
        <title>Ancient hybridizations among the ancestral genomes of bread wheat.</title>
        <authorList>
            <consortium name="International Wheat Genome Sequencing Consortium,"/>
            <person name="Marcussen T."/>
            <person name="Sandve S.R."/>
            <person name="Heier L."/>
            <person name="Spannagl M."/>
            <person name="Pfeifer M."/>
            <person name="Jakobsen K.S."/>
            <person name="Wulff B.B."/>
            <person name="Steuernagel B."/>
            <person name="Mayer K.F."/>
            <person name="Olsen O.A."/>
        </authorList>
    </citation>
    <scope>NUCLEOTIDE SEQUENCE [LARGE SCALE GENOMIC DNA]</scope>
    <source>
        <strain evidence="8">cv. AL8/78</strain>
    </source>
</reference>
<reference evidence="8" key="2">
    <citation type="journal article" date="2017" name="Nat. Plants">
        <title>The Aegilops tauschii genome reveals multiple impacts of transposons.</title>
        <authorList>
            <person name="Zhao G."/>
            <person name="Zou C."/>
            <person name="Li K."/>
            <person name="Wang K."/>
            <person name="Li T."/>
            <person name="Gao L."/>
            <person name="Zhang X."/>
            <person name="Wang H."/>
            <person name="Yang Z."/>
            <person name="Liu X."/>
            <person name="Jiang W."/>
            <person name="Mao L."/>
            <person name="Kong X."/>
            <person name="Jiao Y."/>
            <person name="Jia J."/>
        </authorList>
    </citation>
    <scope>NUCLEOTIDE SEQUENCE [LARGE SCALE GENOMIC DNA]</scope>
    <source>
        <strain evidence="8">cv. AL8/78</strain>
    </source>
</reference>
<dbReference type="PROSITE" id="PS50815">
    <property type="entry name" value="HORMA"/>
    <property type="match status" value="1"/>
</dbReference>
<dbReference type="Pfam" id="PF02301">
    <property type="entry name" value="HORMA"/>
    <property type="match status" value="1"/>
</dbReference>
<organism evidence="7 8">
    <name type="scientific">Aegilops tauschii subsp. strangulata</name>
    <name type="common">Goatgrass</name>
    <dbReference type="NCBI Taxonomy" id="200361"/>
    <lineage>
        <taxon>Eukaryota</taxon>
        <taxon>Viridiplantae</taxon>
        <taxon>Streptophyta</taxon>
        <taxon>Embryophyta</taxon>
        <taxon>Tracheophyta</taxon>
        <taxon>Spermatophyta</taxon>
        <taxon>Magnoliopsida</taxon>
        <taxon>Liliopsida</taxon>
        <taxon>Poales</taxon>
        <taxon>Poaceae</taxon>
        <taxon>BOP clade</taxon>
        <taxon>Pooideae</taxon>
        <taxon>Triticodae</taxon>
        <taxon>Triticeae</taxon>
        <taxon>Triticinae</taxon>
        <taxon>Aegilops</taxon>
    </lineage>
</organism>
<evidence type="ECO:0000259" key="6">
    <source>
        <dbReference type="PROSITE" id="PS50815"/>
    </source>
</evidence>
<dbReference type="EnsemblPlants" id="AET5Gv21097300.1">
    <property type="protein sequence ID" value="AET5Gv21097300.1"/>
    <property type="gene ID" value="AET5Gv21097300"/>
</dbReference>
<evidence type="ECO:0000256" key="5">
    <source>
        <dbReference type="ARBA" id="ARBA00023254"/>
    </source>
</evidence>
<reference evidence="7" key="5">
    <citation type="journal article" date="2021" name="G3 (Bethesda)">
        <title>Aegilops tauschii genome assembly Aet v5.0 features greater sequence contiguity and improved annotation.</title>
        <authorList>
            <person name="Wang L."/>
            <person name="Zhu T."/>
            <person name="Rodriguez J.C."/>
            <person name="Deal K.R."/>
            <person name="Dubcovsky J."/>
            <person name="McGuire P.E."/>
            <person name="Lux T."/>
            <person name="Spannagl M."/>
            <person name="Mayer K.F.X."/>
            <person name="Baldrich P."/>
            <person name="Meyers B.C."/>
            <person name="Huo N."/>
            <person name="Gu Y.Q."/>
            <person name="Zhou H."/>
            <person name="Devos K.M."/>
            <person name="Bennetzen J.L."/>
            <person name="Unver T."/>
            <person name="Budak H."/>
            <person name="Gulick P.J."/>
            <person name="Galiba G."/>
            <person name="Kalapos B."/>
            <person name="Nelson D.R."/>
            <person name="Li P."/>
            <person name="You F.M."/>
            <person name="Luo M.C."/>
            <person name="Dvorak J."/>
        </authorList>
    </citation>
    <scope>NUCLEOTIDE SEQUENCE [LARGE SCALE GENOMIC DNA]</scope>
    <source>
        <strain evidence="7">cv. AL8/78</strain>
    </source>
</reference>
<dbReference type="GO" id="GO:0005694">
    <property type="term" value="C:chromosome"/>
    <property type="evidence" value="ECO:0007669"/>
    <property type="project" value="UniProtKB-SubCell"/>
</dbReference>
<dbReference type="Gramene" id="AET5Gv21097300.4">
    <property type="protein sequence ID" value="AET5Gv21097300.4"/>
    <property type="gene ID" value="AET5Gv21097300"/>
</dbReference>
<protein>
    <recommendedName>
        <fullName evidence="6">HORMA domain-containing protein</fullName>
    </recommendedName>
</protein>
<evidence type="ECO:0000256" key="3">
    <source>
        <dbReference type="ARBA" id="ARBA00022454"/>
    </source>
</evidence>
<evidence type="ECO:0000313" key="7">
    <source>
        <dbReference type="EnsemblPlants" id="AET5Gv21097300.5"/>
    </source>
</evidence>
<dbReference type="PANTHER" id="PTHR48225:SF7">
    <property type="entry name" value="MEIOSIS-SPECIFIC PROTEIN HOP1"/>
    <property type="match status" value="1"/>
</dbReference>
<reference evidence="7" key="4">
    <citation type="submission" date="2019-03" db="UniProtKB">
        <authorList>
            <consortium name="EnsemblPlants"/>
        </authorList>
    </citation>
    <scope>IDENTIFICATION</scope>
</reference>
<feature type="domain" description="HORMA" evidence="6">
    <location>
        <begin position="21"/>
        <end position="95"/>
    </location>
</feature>
<keyword evidence="8" id="KW-1185">Reference proteome</keyword>
<dbReference type="InterPro" id="IPR051294">
    <property type="entry name" value="HORMA_MeioticProgression"/>
</dbReference>
<keyword evidence="3" id="KW-0158">Chromosome</keyword>
<dbReference type="AlphaFoldDB" id="A0A453M8V5"/>
<accession>A0A453M8V5</accession>
<dbReference type="Gene3D" id="3.30.900.10">
    <property type="entry name" value="HORMA domain"/>
    <property type="match status" value="1"/>
</dbReference>
<dbReference type="GO" id="GO:0005634">
    <property type="term" value="C:nucleus"/>
    <property type="evidence" value="ECO:0007669"/>
    <property type="project" value="UniProtKB-SubCell"/>
</dbReference>
<dbReference type="EnsemblPlants" id="AET5Gv21097300.5">
    <property type="protein sequence ID" value="AET5Gv21097300.5"/>
    <property type="gene ID" value="AET5Gv21097300"/>
</dbReference>
<dbReference type="SUPFAM" id="SSF56019">
    <property type="entry name" value="The spindle assembly checkpoint protein mad2"/>
    <property type="match status" value="1"/>
</dbReference>
<dbReference type="Gramene" id="AET5Gv21097300.5">
    <property type="protein sequence ID" value="AET5Gv21097300.5"/>
    <property type="gene ID" value="AET5Gv21097300"/>
</dbReference>
<dbReference type="InterPro" id="IPR003511">
    <property type="entry name" value="HORMA_dom"/>
</dbReference>
<reference evidence="7" key="3">
    <citation type="journal article" date="2017" name="Nature">
        <title>Genome sequence of the progenitor of the wheat D genome Aegilops tauschii.</title>
        <authorList>
            <person name="Luo M.C."/>
            <person name="Gu Y.Q."/>
            <person name="Puiu D."/>
            <person name="Wang H."/>
            <person name="Twardziok S.O."/>
            <person name="Deal K.R."/>
            <person name="Huo N."/>
            <person name="Zhu T."/>
            <person name="Wang L."/>
            <person name="Wang Y."/>
            <person name="McGuire P.E."/>
            <person name="Liu S."/>
            <person name="Long H."/>
            <person name="Ramasamy R.K."/>
            <person name="Rodriguez J.C."/>
            <person name="Van S.L."/>
            <person name="Yuan L."/>
            <person name="Wang Z."/>
            <person name="Xia Z."/>
            <person name="Xiao L."/>
            <person name="Anderson O.D."/>
            <person name="Ouyang S."/>
            <person name="Liang Y."/>
            <person name="Zimin A.V."/>
            <person name="Pertea G."/>
            <person name="Qi P."/>
            <person name="Bennetzen J.L."/>
            <person name="Dai X."/>
            <person name="Dawson M.W."/>
            <person name="Muller H.G."/>
            <person name="Kugler K."/>
            <person name="Rivarola-Duarte L."/>
            <person name="Spannagl M."/>
            <person name="Mayer K.F.X."/>
            <person name="Lu F.H."/>
            <person name="Bevan M.W."/>
            <person name="Leroy P."/>
            <person name="Li P."/>
            <person name="You F.M."/>
            <person name="Sun Q."/>
            <person name="Liu Z."/>
            <person name="Lyons E."/>
            <person name="Wicker T."/>
            <person name="Salzberg S.L."/>
            <person name="Devos K.M."/>
            <person name="Dvorak J."/>
        </authorList>
    </citation>
    <scope>NUCLEOTIDE SEQUENCE [LARGE SCALE GENOMIC DNA]</scope>
    <source>
        <strain evidence="7">cv. AL8/78</strain>
    </source>
</reference>
<dbReference type="PANTHER" id="PTHR48225">
    <property type="entry name" value="HORMA DOMAIN-CONTAINING PROTEIN 1"/>
    <property type="match status" value="1"/>
</dbReference>
<proteinExistence type="predicted"/>
<dbReference type="EnsemblPlants" id="AET5Gv21097300.4">
    <property type="protein sequence ID" value="AET5Gv21097300.4"/>
    <property type="gene ID" value="AET5Gv21097300"/>
</dbReference>